<dbReference type="EMBL" id="SSWL01000008">
    <property type="protein sequence ID" value="THJ29478.1"/>
    <property type="molecule type" value="Genomic_DNA"/>
</dbReference>
<reference evidence="1 2" key="1">
    <citation type="submission" date="2019-04" db="EMBL/GenBank/DDBJ databases">
        <title>Genome Announcement To Ensure Probiotic Safety of Bifidobacterium longum subsp infantis UBBI-01.</title>
        <authorList>
            <person name="Sulthana A."/>
            <person name="Lakshmi S.G."/>
            <person name="Madempudi R.S."/>
        </authorList>
    </citation>
    <scope>NUCLEOTIDE SEQUENCE [LARGE SCALE GENOMIC DNA]</scope>
    <source>
        <strain evidence="1 2">UBBI-01</strain>
    </source>
</reference>
<evidence type="ECO:0000313" key="2">
    <source>
        <dbReference type="Proteomes" id="UP000306697"/>
    </source>
</evidence>
<gene>
    <name evidence="1" type="ORF">E6L38_06570</name>
</gene>
<dbReference type="Proteomes" id="UP000306697">
    <property type="component" value="Unassembled WGS sequence"/>
</dbReference>
<sequence length="96" mass="10519">MITNLSGSTADIAGINVADGKSITASTWEESVDVSREYKGLWLNLDSKLNSNGINLQNVSIQLPLRQIDLDTVNSNIKNNDKWGYLNNCSTFASKI</sequence>
<organism evidence="1 2">
    <name type="scientific">Bifidobacterium longum subsp. infantis</name>
    <dbReference type="NCBI Taxonomy" id="1682"/>
    <lineage>
        <taxon>Bacteria</taxon>
        <taxon>Bacillati</taxon>
        <taxon>Actinomycetota</taxon>
        <taxon>Actinomycetes</taxon>
        <taxon>Bifidobacteriales</taxon>
        <taxon>Bifidobacteriaceae</taxon>
        <taxon>Bifidobacterium</taxon>
    </lineage>
</organism>
<proteinExistence type="predicted"/>
<name>A0A4S5BIL1_BIFLI</name>
<protein>
    <submittedName>
        <fullName evidence="1">Uncharacterized protein</fullName>
    </submittedName>
</protein>
<evidence type="ECO:0000313" key="1">
    <source>
        <dbReference type="EMBL" id="THJ29478.1"/>
    </source>
</evidence>
<dbReference type="AlphaFoldDB" id="A0A4S5BIL1"/>
<comment type="caution">
    <text evidence="1">The sequence shown here is derived from an EMBL/GenBank/DDBJ whole genome shotgun (WGS) entry which is preliminary data.</text>
</comment>
<accession>A0A4S5BIL1</accession>